<keyword evidence="7" id="KW-1185">Reference proteome</keyword>
<evidence type="ECO:0000256" key="4">
    <source>
        <dbReference type="SAM" id="MobiDB-lite"/>
    </source>
</evidence>
<dbReference type="GO" id="GO:0003700">
    <property type="term" value="F:DNA-binding transcription factor activity"/>
    <property type="evidence" value="ECO:0007669"/>
    <property type="project" value="InterPro"/>
</dbReference>
<dbReference type="InterPro" id="IPR020449">
    <property type="entry name" value="Tscrpt_reg_AraC-type_HTH"/>
</dbReference>
<protein>
    <submittedName>
        <fullName evidence="6">Helix-turn-helix domain-containing protein</fullName>
    </submittedName>
</protein>
<evidence type="ECO:0000259" key="5">
    <source>
        <dbReference type="PROSITE" id="PS01124"/>
    </source>
</evidence>
<keyword evidence="2" id="KW-0238">DNA-binding</keyword>
<dbReference type="Pfam" id="PF12833">
    <property type="entry name" value="HTH_18"/>
    <property type="match status" value="1"/>
</dbReference>
<gene>
    <name evidence="6" type="ORF">GPA10_37665</name>
</gene>
<dbReference type="InterPro" id="IPR018060">
    <property type="entry name" value="HTH_AraC"/>
</dbReference>
<dbReference type="InterPro" id="IPR009057">
    <property type="entry name" value="Homeodomain-like_sf"/>
</dbReference>
<accession>A0A6L6X9F2</accession>
<feature type="domain" description="HTH araC/xylS-type" evidence="5">
    <location>
        <begin position="281"/>
        <end position="382"/>
    </location>
</feature>
<dbReference type="PROSITE" id="PS01124">
    <property type="entry name" value="HTH_ARAC_FAMILY_2"/>
    <property type="match status" value="1"/>
</dbReference>
<organism evidence="6 7">
    <name type="scientific">Streptomyces typhae</name>
    <dbReference type="NCBI Taxonomy" id="2681492"/>
    <lineage>
        <taxon>Bacteria</taxon>
        <taxon>Bacillati</taxon>
        <taxon>Actinomycetota</taxon>
        <taxon>Actinomycetes</taxon>
        <taxon>Kitasatosporales</taxon>
        <taxon>Streptomycetaceae</taxon>
        <taxon>Streptomyces</taxon>
    </lineage>
</organism>
<evidence type="ECO:0000256" key="1">
    <source>
        <dbReference type="ARBA" id="ARBA00023015"/>
    </source>
</evidence>
<dbReference type="InterPro" id="IPR050204">
    <property type="entry name" value="AraC_XylS_family_regulators"/>
</dbReference>
<keyword evidence="1" id="KW-0805">Transcription regulation</keyword>
<sequence length="391" mass="42755">MSGGVRGPRGTPHPTRLSARPPGAGGARFTRHAPLRCLLSLRFPARTPLTTVRTADSQGERMLHTVFDGDSVPAADRFDAWREASAQALLPTLMDQVGCDGAHDEFRAGLRAAGLGPVQLADLTYGPLRARRTPRLIRASDPEHYLLSLIRDGSQGYAAVTGDATLHPGDLLLHDTTQPFTAHVPDAARYASTIIQIPRALVPLPADRVRDLVGIPVPGHDPLGALLRQFLIGLTTAHDLTPADSVRLGTVLLDLFTALVARLLDDTPAPAQATHREALLLRIRQYVEHHLEDQEMTPASVAAAHHISVRHLHSVFEGQTTGVAGTIRIRRLERCRRELADPALVEEEVRAIAARWGFARATDFSRAFRREYGMSPREFRKLCAGRRHPAP</sequence>
<dbReference type="Gene3D" id="1.10.10.60">
    <property type="entry name" value="Homeodomain-like"/>
    <property type="match status" value="1"/>
</dbReference>
<reference evidence="6 7" key="1">
    <citation type="submission" date="2019-11" db="EMBL/GenBank/DDBJ databases">
        <title>Streptomyces typhae sp. nov., a novel endophytic actinomycete isolated from the root of cattail pollen (Typha angustifolia L.).</title>
        <authorList>
            <person name="Peng C."/>
        </authorList>
    </citation>
    <scope>NUCLEOTIDE SEQUENCE [LARGE SCALE GENOMIC DNA]</scope>
    <source>
        <strain evidence="7">p1417</strain>
    </source>
</reference>
<dbReference type="SMART" id="SM00342">
    <property type="entry name" value="HTH_ARAC"/>
    <property type="match status" value="1"/>
</dbReference>
<feature type="region of interest" description="Disordered" evidence="4">
    <location>
        <begin position="1"/>
        <end position="27"/>
    </location>
</feature>
<dbReference type="AlphaFoldDB" id="A0A6L6X9F2"/>
<dbReference type="SUPFAM" id="SSF46689">
    <property type="entry name" value="Homeodomain-like"/>
    <property type="match status" value="1"/>
</dbReference>
<evidence type="ECO:0000313" key="6">
    <source>
        <dbReference type="EMBL" id="MVO90327.1"/>
    </source>
</evidence>
<dbReference type="PANTHER" id="PTHR46796:SF6">
    <property type="entry name" value="ARAC SUBFAMILY"/>
    <property type="match status" value="1"/>
</dbReference>
<dbReference type="InterPro" id="IPR035418">
    <property type="entry name" value="AraC-bd_2"/>
</dbReference>
<dbReference type="Pfam" id="PF14525">
    <property type="entry name" value="AraC_binding_2"/>
    <property type="match status" value="1"/>
</dbReference>
<proteinExistence type="predicted"/>
<dbReference type="EMBL" id="WPNZ01000032">
    <property type="protein sequence ID" value="MVO90327.1"/>
    <property type="molecule type" value="Genomic_DNA"/>
</dbReference>
<evidence type="ECO:0000256" key="2">
    <source>
        <dbReference type="ARBA" id="ARBA00023125"/>
    </source>
</evidence>
<dbReference type="PRINTS" id="PR00032">
    <property type="entry name" value="HTHARAC"/>
</dbReference>
<keyword evidence="3" id="KW-0804">Transcription</keyword>
<comment type="caution">
    <text evidence="6">The sequence shown here is derived from an EMBL/GenBank/DDBJ whole genome shotgun (WGS) entry which is preliminary data.</text>
</comment>
<dbReference type="Proteomes" id="UP000483802">
    <property type="component" value="Unassembled WGS sequence"/>
</dbReference>
<evidence type="ECO:0000313" key="7">
    <source>
        <dbReference type="Proteomes" id="UP000483802"/>
    </source>
</evidence>
<evidence type="ECO:0000256" key="3">
    <source>
        <dbReference type="ARBA" id="ARBA00023163"/>
    </source>
</evidence>
<name>A0A6L6X9F2_9ACTN</name>
<dbReference type="GO" id="GO:0043565">
    <property type="term" value="F:sequence-specific DNA binding"/>
    <property type="evidence" value="ECO:0007669"/>
    <property type="project" value="InterPro"/>
</dbReference>
<dbReference type="PANTHER" id="PTHR46796">
    <property type="entry name" value="HTH-TYPE TRANSCRIPTIONAL ACTIVATOR RHAS-RELATED"/>
    <property type="match status" value="1"/>
</dbReference>